<comment type="caution">
    <text evidence="5">The sequence shown here is derived from an EMBL/GenBank/DDBJ whole genome shotgun (WGS) entry which is preliminary data.</text>
</comment>
<dbReference type="InterPro" id="IPR036736">
    <property type="entry name" value="ACP-like_sf"/>
</dbReference>
<dbReference type="InterPro" id="IPR020845">
    <property type="entry name" value="AMP-binding_CS"/>
</dbReference>
<dbReference type="SUPFAM" id="SSF53474">
    <property type="entry name" value="alpha/beta-Hydrolases"/>
    <property type="match status" value="1"/>
</dbReference>
<protein>
    <submittedName>
        <fullName evidence="5">Amino acid adenylation domain-containing protein</fullName>
    </submittedName>
</protein>
<evidence type="ECO:0000256" key="1">
    <source>
        <dbReference type="ARBA" id="ARBA00001957"/>
    </source>
</evidence>
<reference evidence="5 6" key="1">
    <citation type="submission" date="2018-03" db="EMBL/GenBank/DDBJ databases">
        <title>Genomic Encyclopedia of Archaeal and Bacterial Type Strains, Phase II (KMG-II): from individual species to whole genera.</title>
        <authorList>
            <person name="Goeker M."/>
        </authorList>
    </citation>
    <scope>NUCLEOTIDE SEQUENCE [LARGE SCALE GENOMIC DNA]</scope>
    <source>
        <strain evidence="5 6">DSM 45348</strain>
    </source>
</reference>
<dbReference type="InterPro" id="IPR020806">
    <property type="entry name" value="PKS_PP-bd"/>
</dbReference>
<dbReference type="InterPro" id="IPR029058">
    <property type="entry name" value="AB_hydrolase_fold"/>
</dbReference>
<dbReference type="SMART" id="SM00823">
    <property type="entry name" value="PKS_PP"/>
    <property type="match status" value="1"/>
</dbReference>
<dbReference type="RefSeq" id="WP_146164339.1">
    <property type="nucleotide sequence ID" value="NZ_PVZG01000051.1"/>
</dbReference>
<dbReference type="CDD" id="cd05930">
    <property type="entry name" value="A_NRPS"/>
    <property type="match status" value="1"/>
</dbReference>
<feature type="non-terminal residue" evidence="5">
    <location>
        <position position="1"/>
    </location>
</feature>
<dbReference type="InterPro" id="IPR045851">
    <property type="entry name" value="AMP-bd_C_sf"/>
</dbReference>
<dbReference type="OrthoDB" id="2472181at2"/>
<dbReference type="EMBL" id="PVZG01000051">
    <property type="protein sequence ID" value="PRY17646.1"/>
    <property type="molecule type" value="Genomic_DNA"/>
</dbReference>
<dbReference type="PROSITE" id="PS00455">
    <property type="entry name" value="AMP_BINDING"/>
    <property type="match status" value="1"/>
</dbReference>
<keyword evidence="2" id="KW-0596">Phosphopantetheine</keyword>
<dbReference type="SUPFAM" id="SSF47336">
    <property type="entry name" value="ACP-like"/>
    <property type="match status" value="1"/>
</dbReference>
<dbReference type="FunFam" id="2.30.38.10:FF:000001">
    <property type="entry name" value="Non-ribosomal peptide synthetase PvdI"/>
    <property type="match status" value="1"/>
</dbReference>
<dbReference type="Pfam" id="PF13193">
    <property type="entry name" value="AMP-binding_C"/>
    <property type="match status" value="1"/>
</dbReference>
<evidence type="ECO:0000259" key="4">
    <source>
        <dbReference type="PROSITE" id="PS50075"/>
    </source>
</evidence>
<dbReference type="InterPro" id="IPR042099">
    <property type="entry name" value="ANL_N_sf"/>
</dbReference>
<dbReference type="AlphaFoldDB" id="A0A2T0R8Z1"/>
<dbReference type="Pfam" id="PF00550">
    <property type="entry name" value="PP-binding"/>
    <property type="match status" value="1"/>
</dbReference>
<dbReference type="Pfam" id="PF00975">
    <property type="entry name" value="Thioesterase"/>
    <property type="match status" value="1"/>
</dbReference>
<dbReference type="PANTHER" id="PTHR45527:SF1">
    <property type="entry name" value="FATTY ACID SYNTHASE"/>
    <property type="match status" value="1"/>
</dbReference>
<organism evidence="5 6">
    <name type="scientific">Pseudosporangium ferrugineum</name>
    <dbReference type="NCBI Taxonomy" id="439699"/>
    <lineage>
        <taxon>Bacteria</taxon>
        <taxon>Bacillati</taxon>
        <taxon>Actinomycetota</taxon>
        <taxon>Actinomycetes</taxon>
        <taxon>Micromonosporales</taxon>
        <taxon>Micromonosporaceae</taxon>
        <taxon>Pseudosporangium</taxon>
    </lineage>
</organism>
<evidence type="ECO:0000256" key="2">
    <source>
        <dbReference type="ARBA" id="ARBA00022450"/>
    </source>
</evidence>
<sequence>HNPTDHDRSTPLHTQHPAYVIYTSGSTGTPKGIAMGHEATRNMLIWHLNEWPADEQKKTAQFLSVSFDFAVQEIMSALISGRELTIVPGTVRSDPAALLRWLGHNAVDELFATTTVIQSMADAAQEDNDDKSIRWRPSDIFQGGEQLVITDAVRAFDQDGRGIGMNNIYGPAETHVATSHSIRGSATLWPDVFAIGKPIANTKVYVLDDHLNLVAPGIEGEIYIAGAGLARGYIGSSGKTAERFVANPYDQSGGRMYRTGDLASWTDDGSIQFNGRRDGQMKINGIRVEAGEVEAVLSRHPGVVGAAAVLSRGDHGRERLVAYVQIREDRASTIAELRSWAEAKLPQYSVPNQFMIVDQIPLSPNGKIDRGGLLMSNPPRRLQGRTPATKSERIVADAFEATLRVDQIYVEDNFFELGGHSLLVPKLVKLIERGTGRSFGMRTIFEAPTVAALAERIMLPQTPVAWEPVIPIRQGGPKEPIFFIHPGIGLGWCYSRFIQTLDKERPIYALQADVANYAATAPPSIEEMARLYAKRLRRIQPRGRYYLCGWSFGGLVAHEMARQLQYEGSTIGLVAVIDGYPTSAYTGSPIRPEDLPEPNAQHVLLAIAELLGIPRQNEALVTVEELQSGIFSRMPPADAKMLDIDGLAKALRHHMAISITHEPQLYRGDVLLLSSTLHRKEWLDPVPSWAPFAENVINVPVDATHTRMLEGKALQTISDTLNDHLRGGNVHRSTEGTS</sequence>
<evidence type="ECO:0000313" key="5">
    <source>
        <dbReference type="EMBL" id="PRY17646.1"/>
    </source>
</evidence>
<dbReference type="GO" id="GO:0031177">
    <property type="term" value="F:phosphopantetheine binding"/>
    <property type="evidence" value="ECO:0007669"/>
    <property type="project" value="InterPro"/>
</dbReference>
<dbReference type="InterPro" id="IPR001031">
    <property type="entry name" value="Thioesterase"/>
</dbReference>
<dbReference type="GO" id="GO:0043041">
    <property type="term" value="P:amino acid activation for nonribosomal peptide biosynthetic process"/>
    <property type="evidence" value="ECO:0007669"/>
    <property type="project" value="TreeGrafter"/>
</dbReference>
<gene>
    <name evidence="5" type="ORF">CLV70_1511</name>
</gene>
<dbReference type="PANTHER" id="PTHR45527">
    <property type="entry name" value="NONRIBOSOMAL PEPTIDE SYNTHETASE"/>
    <property type="match status" value="1"/>
</dbReference>
<dbReference type="Proteomes" id="UP000239209">
    <property type="component" value="Unassembled WGS sequence"/>
</dbReference>
<dbReference type="Gene3D" id="3.40.50.1820">
    <property type="entry name" value="alpha/beta hydrolase"/>
    <property type="match status" value="1"/>
</dbReference>
<keyword evidence="3" id="KW-0597">Phosphoprotein</keyword>
<dbReference type="Pfam" id="PF00501">
    <property type="entry name" value="AMP-binding"/>
    <property type="match status" value="1"/>
</dbReference>
<name>A0A2T0R8Z1_9ACTN</name>
<dbReference type="Gene3D" id="3.40.50.12780">
    <property type="entry name" value="N-terminal domain of ligase-like"/>
    <property type="match status" value="1"/>
</dbReference>
<evidence type="ECO:0000313" key="6">
    <source>
        <dbReference type="Proteomes" id="UP000239209"/>
    </source>
</evidence>
<proteinExistence type="predicted"/>
<feature type="domain" description="Carrier" evidence="4">
    <location>
        <begin position="386"/>
        <end position="461"/>
    </location>
</feature>
<dbReference type="PROSITE" id="PS50075">
    <property type="entry name" value="CARRIER"/>
    <property type="match status" value="1"/>
</dbReference>
<dbReference type="InterPro" id="IPR009081">
    <property type="entry name" value="PP-bd_ACP"/>
</dbReference>
<keyword evidence="6" id="KW-1185">Reference proteome</keyword>
<dbReference type="InterPro" id="IPR025110">
    <property type="entry name" value="AMP-bd_C"/>
</dbReference>
<dbReference type="GO" id="GO:0005829">
    <property type="term" value="C:cytosol"/>
    <property type="evidence" value="ECO:0007669"/>
    <property type="project" value="TreeGrafter"/>
</dbReference>
<evidence type="ECO:0000256" key="3">
    <source>
        <dbReference type="ARBA" id="ARBA00022553"/>
    </source>
</evidence>
<dbReference type="GO" id="GO:0044550">
    <property type="term" value="P:secondary metabolite biosynthetic process"/>
    <property type="evidence" value="ECO:0007669"/>
    <property type="project" value="TreeGrafter"/>
</dbReference>
<accession>A0A2T0R8Z1</accession>
<dbReference type="SUPFAM" id="SSF56801">
    <property type="entry name" value="Acetyl-CoA synthetase-like"/>
    <property type="match status" value="1"/>
</dbReference>
<comment type="cofactor">
    <cofactor evidence="1">
        <name>pantetheine 4'-phosphate</name>
        <dbReference type="ChEBI" id="CHEBI:47942"/>
    </cofactor>
</comment>
<dbReference type="Gene3D" id="3.30.300.30">
    <property type="match status" value="1"/>
</dbReference>
<dbReference type="InterPro" id="IPR000873">
    <property type="entry name" value="AMP-dep_synth/lig_dom"/>
</dbReference>